<dbReference type="AlphaFoldDB" id="A0A8H7ND99"/>
<dbReference type="Pfam" id="PF00320">
    <property type="entry name" value="GATA"/>
    <property type="match status" value="1"/>
</dbReference>
<dbReference type="Proteomes" id="UP000616885">
    <property type="component" value="Unassembled WGS sequence"/>
</dbReference>
<evidence type="ECO:0000256" key="2">
    <source>
        <dbReference type="SAM" id="MobiDB-lite"/>
    </source>
</evidence>
<feature type="region of interest" description="Disordered" evidence="2">
    <location>
        <begin position="166"/>
        <end position="269"/>
    </location>
</feature>
<keyword evidence="1" id="KW-0479">Metal-binding</keyword>
<dbReference type="Gene3D" id="3.30.50.10">
    <property type="entry name" value="Erythroid Transcription Factor GATA-1, subunit A"/>
    <property type="match status" value="1"/>
</dbReference>
<keyword evidence="1" id="KW-0863">Zinc-finger</keyword>
<feature type="compositionally biased region" description="Low complexity" evidence="2">
    <location>
        <begin position="225"/>
        <end position="236"/>
    </location>
</feature>
<feature type="compositionally biased region" description="Polar residues" evidence="2">
    <location>
        <begin position="208"/>
        <end position="222"/>
    </location>
</feature>
<dbReference type="GO" id="GO:0008270">
    <property type="term" value="F:zinc ion binding"/>
    <property type="evidence" value="ECO:0007669"/>
    <property type="project" value="UniProtKB-KW"/>
</dbReference>
<dbReference type="GO" id="GO:0043565">
    <property type="term" value="F:sequence-specific DNA binding"/>
    <property type="evidence" value="ECO:0007669"/>
    <property type="project" value="InterPro"/>
</dbReference>
<dbReference type="InterPro" id="IPR013088">
    <property type="entry name" value="Znf_NHR/GATA"/>
</dbReference>
<gene>
    <name evidence="4" type="ORF">IM811_012443</name>
</gene>
<reference evidence="4" key="1">
    <citation type="submission" date="2020-10" db="EMBL/GenBank/DDBJ databases">
        <title>High-Quality Genome Resource of Clonostachys rosea strain S41 by Oxford Nanopore Long-Read Sequencing.</title>
        <authorList>
            <person name="Wang H."/>
        </authorList>
    </citation>
    <scope>NUCLEOTIDE SEQUENCE</scope>
    <source>
        <strain evidence="4">S41</strain>
    </source>
</reference>
<feature type="region of interest" description="Disordered" evidence="2">
    <location>
        <begin position="140"/>
        <end position="159"/>
    </location>
</feature>
<accession>A0A8H7ND99</accession>
<dbReference type="InterPro" id="IPR000679">
    <property type="entry name" value="Znf_GATA"/>
</dbReference>
<keyword evidence="1" id="KW-0862">Zinc</keyword>
<dbReference type="SUPFAM" id="SSF57716">
    <property type="entry name" value="Glucocorticoid receptor-like (DNA-binding domain)"/>
    <property type="match status" value="1"/>
</dbReference>
<evidence type="ECO:0000256" key="1">
    <source>
        <dbReference type="PROSITE-ProRule" id="PRU00094"/>
    </source>
</evidence>
<sequence length="269" mass="28864">MLHIKTKGLLLIGCGDRSRSTNFGWLPGPLRHRLVSKSADNSSTRRCPISPSNPRVLRPRGRLLGFNYDCPITSNCSTRCCQSQPTWITARTECARLASWLCRLMSSLLPGTLSAAACATTPGNLASNIANSFSNTLHLSRPAMGDNNPHSRNTLNQHREPGAIRTALPSRPMSSTPTAHFVGGPSDRTNQTKSTSVSPSSQDVSMLDVSSYQSHSPNTPSATLAPKASPPAVSSSHGGQVCSNCGTTRTPLWRRSPRAQRSVMPVAYT</sequence>
<dbReference type="EMBL" id="JADCTT010000004">
    <property type="protein sequence ID" value="KAF9753685.1"/>
    <property type="molecule type" value="Genomic_DNA"/>
</dbReference>
<evidence type="ECO:0000313" key="4">
    <source>
        <dbReference type="EMBL" id="KAF9753685.1"/>
    </source>
</evidence>
<organism evidence="4 5">
    <name type="scientific">Bionectria ochroleuca</name>
    <name type="common">Gliocladium roseum</name>
    <dbReference type="NCBI Taxonomy" id="29856"/>
    <lineage>
        <taxon>Eukaryota</taxon>
        <taxon>Fungi</taxon>
        <taxon>Dikarya</taxon>
        <taxon>Ascomycota</taxon>
        <taxon>Pezizomycotina</taxon>
        <taxon>Sordariomycetes</taxon>
        <taxon>Hypocreomycetidae</taxon>
        <taxon>Hypocreales</taxon>
        <taxon>Bionectriaceae</taxon>
        <taxon>Clonostachys</taxon>
    </lineage>
</organism>
<evidence type="ECO:0000313" key="5">
    <source>
        <dbReference type="Proteomes" id="UP000616885"/>
    </source>
</evidence>
<proteinExistence type="predicted"/>
<feature type="compositionally biased region" description="Polar residues" evidence="2">
    <location>
        <begin position="237"/>
        <end position="250"/>
    </location>
</feature>
<feature type="domain" description="GATA-type" evidence="3">
    <location>
        <begin position="236"/>
        <end position="260"/>
    </location>
</feature>
<comment type="caution">
    <text evidence="4">The sequence shown here is derived from an EMBL/GenBank/DDBJ whole genome shotgun (WGS) entry which is preliminary data.</text>
</comment>
<protein>
    <recommendedName>
        <fullName evidence="3">GATA-type domain-containing protein</fullName>
    </recommendedName>
</protein>
<dbReference type="PROSITE" id="PS50114">
    <property type="entry name" value="GATA_ZN_FINGER_2"/>
    <property type="match status" value="1"/>
</dbReference>
<evidence type="ECO:0000259" key="3">
    <source>
        <dbReference type="PROSITE" id="PS50114"/>
    </source>
</evidence>
<feature type="compositionally biased region" description="Low complexity" evidence="2">
    <location>
        <begin position="191"/>
        <end position="205"/>
    </location>
</feature>
<dbReference type="GO" id="GO:0006355">
    <property type="term" value="P:regulation of DNA-templated transcription"/>
    <property type="evidence" value="ECO:0007669"/>
    <property type="project" value="InterPro"/>
</dbReference>
<name>A0A8H7ND99_BIOOC</name>